<dbReference type="OrthoDB" id="1410098at2"/>
<dbReference type="Proteomes" id="UP000005938">
    <property type="component" value="Unassembled WGS sequence"/>
</dbReference>
<dbReference type="EMBL" id="AJJU01000003">
    <property type="protein sequence ID" value="EID75921.1"/>
    <property type="molecule type" value="Genomic_DNA"/>
</dbReference>
<protein>
    <submittedName>
        <fullName evidence="2">Sh3 type 3 domain protein</fullName>
    </submittedName>
</protein>
<reference evidence="2 3" key="1">
    <citation type="journal article" date="2012" name="J. Bacteriol.">
        <title>Genome Sequence of the Halotolerant Bacterium Imtechella halotolerans K1T.</title>
        <authorList>
            <person name="Kumar S."/>
            <person name="Vikram S."/>
            <person name="Subramanian S."/>
            <person name="Raghava G.P."/>
            <person name="Pinnaka A.K."/>
        </authorList>
    </citation>
    <scope>NUCLEOTIDE SEQUENCE [LARGE SCALE GENOMIC DNA]</scope>
    <source>
        <strain evidence="2 3">K1</strain>
    </source>
</reference>
<dbReference type="AlphaFoldDB" id="I0WHQ5"/>
<comment type="caution">
    <text evidence="2">The sequence shown here is derived from an EMBL/GenBank/DDBJ whole genome shotgun (WGS) entry which is preliminary data.</text>
</comment>
<dbReference type="Gene3D" id="2.30.30.40">
    <property type="entry name" value="SH3 Domains"/>
    <property type="match status" value="1"/>
</dbReference>
<evidence type="ECO:0000313" key="3">
    <source>
        <dbReference type="Proteomes" id="UP000005938"/>
    </source>
</evidence>
<evidence type="ECO:0000313" key="2">
    <source>
        <dbReference type="EMBL" id="EID75921.1"/>
    </source>
</evidence>
<dbReference type="STRING" id="946077.W5A_03224"/>
<dbReference type="InterPro" id="IPR003646">
    <property type="entry name" value="SH3-like_bac-type"/>
</dbReference>
<keyword evidence="3" id="KW-1185">Reference proteome</keyword>
<sequence>MRRQSLLLLFLFLNLFHGKAQEEIKILSPTYEFSQGSTEYLFANKVKLREAPSKTAKVIELLPAGSEVTILEKTINYELYEGIESPWYLVNVNGKIGYILGGLIALDKLNSPEDGNLFLFQIRKLNDEKLYLKIRPSISDETQEFIHQIPSYHFTIEITNNRGLNGIQNLISIDYIAEACGVEGGLSYLTWDGSSLKLLATLSEIGDAGVYYVGEKFTFPLDKDGIENKIIYTKEEETVDDFEEEWTTIIKTTRVYKWENVKMIPKFENGQ</sequence>
<name>I0WHQ5_9FLAO</name>
<feature type="domain" description="SH3b" evidence="1">
    <location>
        <begin position="46"/>
        <end position="104"/>
    </location>
</feature>
<gene>
    <name evidence="2" type="ORF">W5A_03224</name>
</gene>
<organism evidence="2 3">
    <name type="scientific">Imtechella halotolerans K1</name>
    <dbReference type="NCBI Taxonomy" id="946077"/>
    <lineage>
        <taxon>Bacteria</taxon>
        <taxon>Pseudomonadati</taxon>
        <taxon>Bacteroidota</taxon>
        <taxon>Flavobacteriia</taxon>
        <taxon>Flavobacteriales</taxon>
        <taxon>Flavobacteriaceae</taxon>
        <taxon>Imtechella</taxon>
    </lineage>
</organism>
<evidence type="ECO:0000259" key="1">
    <source>
        <dbReference type="Pfam" id="PF08239"/>
    </source>
</evidence>
<dbReference type="eggNOG" id="COG3103">
    <property type="taxonomic scope" value="Bacteria"/>
</dbReference>
<dbReference type="Pfam" id="PF08239">
    <property type="entry name" value="SH3_3"/>
    <property type="match status" value="1"/>
</dbReference>
<accession>I0WHQ5</accession>
<dbReference type="RefSeq" id="WP_008237361.1">
    <property type="nucleotide sequence ID" value="NZ_AJJU01000003.1"/>
</dbReference>
<proteinExistence type="predicted"/>